<dbReference type="SUPFAM" id="SSF48726">
    <property type="entry name" value="Immunoglobulin"/>
    <property type="match status" value="2"/>
</dbReference>
<keyword evidence="3" id="KW-1015">Disulfide bond</keyword>
<dbReference type="Proteomes" id="UP000516988">
    <property type="component" value="Unassembled WGS sequence"/>
</dbReference>
<keyword evidence="8" id="KW-1185">Reference proteome</keyword>
<dbReference type="OrthoDB" id="10028801at2759"/>
<name>A0A7K6WBW5_STECA</name>
<dbReference type="GO" id="GO:0050839">
    <property type="term" value="F:cell adhesion molecule binding"/>
    <property type="evidence" value="ECO:0007669"/>
    <property type="project" value="TreeGrafter"/>
</dbReference>
<dbReference type="GO" id="GO:0098609">
    <property type="term" value="P:cell-cell adhesion"/>
    <property type="evidence" value="ECO:0007669"/>
    <property type="project" value="TreeGrafter"/>
</dbReference>
<dbReference type="PANTHER" id="PTHR11640">
    <property type="entry name" value="NEPHRIN"/>
    <property type="match status" value="1"/>
</dbReference>
<dbReference type="PROSITE" id="PS50835">
    <property type="entry name" value="IG_LIKE"/>
    <property type="match status" value="2"/>
</dbReference>
<proteinExistence type="predicted"/>
<accession>A0A7K6WBW5</accession>
<dbReference type="GO" id="GO:0005886">
    <property type="term" value="C:plasma membrane"/>
    <property type="evidence" value="ECO:0007669"/>
    <property type="project" value="TreeGrafter"/>
</dbReference>
<reference evidence="7 8" key="1">
    <citation type="submission" date="2019-09" db="EMBL/GenBank/DDBJ databases">
        <title>Bird 10,000 Genomes (B10K) Project - Family phase.</title>
        <authorList>
            <person name="Zhang G."/>
        </authorList>
    </citation>
    <scope>NUCLEOTIDE SEQUENCE [LARGE SCALE GENOMIC DNA]</scope>
    <source>
        <strain evidence="7">OUT-0004</strain>
    </source>
</reference>
<dbReference type="AlphaFoldDB" id="A0A7K6WBW5"/>
<evidence type="ECO:0000256" key="4">
    <source>
        <dbReference type="ARBA" id="ARBA00023180"/>
    </source>
</evidence>
<dbReference type="InterPro" id="IPR036179">
    <property type="entry name" value="Ig-like_dom_sf"/>
</dbReference>
<dbReference type="InterPro" id="IPR007110">
    <property type="entry name" value="Ig-like_dom"/>
</dbReference>
<dbReference type="PANTHER" id="PTHR11640:SF31">
    <property type="entry name" value="IRREGULAR CHIASM C-ROUGHEST PROTEIN-RELATED"/>
    <property type="match status" value="1"/>
</dbReference>
<keyword evidence="2" id="KW-0472">Membrane</keyword>
<dbReference type="InterPro" id="IPR013162">
    <property type="entry name" value="CD80_C2-set"/>
</dbReference>
<gene>
    <name evidence="7" type="primary">Nphs1_1</name>
    <name evidence="7" type="ORF">STECAR_R16247</name>
</gene>
<dbReference type="Pfam" id="PF08205">
    <property type="entry name" value="C2-set_2"/>
    <property type="match status" value="2"/>
</dbReference>
<dbReference type="InterPro" id="IPR051275">
    <property type="entry name" value="Cell_adhesion_signaling"/>
</dbReference>
<keyword evidence="5" id="KW-0393">Immunoglobulin domain</keyword>
<feature type="domain" description="Ig-like" evidence="6">
    <location>
        <begin position="5"/>
        <end position="96"/>
    </location>
</feature>
<protein>
    <submittedName>
        <fullName evidence="7">NPHN protein</fullName>
    </submittedName>
</protein>
<keyword evidence="4" id="KW-0325">Glycoprotein</keyword>
<dbReference type="Gene3D" id="2.60.40.10">
    <property type="entry name" value="Immunoglobulins"/>
    <property type="match status" value="2"/>
</dbReference>
<dbReference type="InterPro" id="IPR003599">
    <property type="entry name" value="Ig_sub"/>
</dbReference>
<evidence type="ECO:0000259" key="6">
    <source>
        <dbReference type="PROSITE" id="PS50835"/>
    </source>
</evidence>
<feature type="domain" description="Ig-like" evidence="6">
    <location>
        <begin position="100"/>
        <end position="150"/>
    </location>
</feature>
<evidence type="ECO:0000256" key="5">
    <source>
        <dbReference type="ARBA" id="ARBA00023319"/>
    </source>
</evidence>
<dbReference type="GO" id="GO:0005911">
    <property type="term" value="C:cell-cell junction"/>
    <property type="evidence" value="ECO:0007669"/>
    <property type="project" value="TreeGrafter"/>
</dbReference>
<organism evidence="7 8">
    <name type="scientific">Steatornis caripensis</name>
    <name type="common">Oilbird</name>
    <dbReference type="NCBI Taxonomy" id="48435"/>
    <lineage>
        <taxon>Eukaryota</taxon>
        <taxon>Metazoa</taxon>
        <taxon>Chordata</taxon>
        <taxon>Craniata</taxon>
        <taxon>Vertebrata</taxon>
        <taxon>Euteleostomi</taxon>
        <taxon>Archelosauria</taxon>
        <taxon>Archosauria</taxon>
        <taxon>Dinosauria</taxon>
        <taxon>Saurischia</taxon>
        <taxon>Theropoda</taxon>
        <taxon>Coelurosauria</taxon>
        <taxon>Aves</taxon>
        <taxon>Neognathae</taxon>
        <taxon>Neoaves</taxon>
        <taxon>Strisores</taxon>
        <taxon>Caprimulgiformes</taxon>
        <taxon>Steatornithidae</taxon>
        <taxon>Steatornis</taxon>
    </lineage>
</organism>
<evidence type="ECO:0000313" key="8">
    <source>
        <dbReference type="Proteomes" id="UP000516988"/>
    </source>
</evidence>
<evidence type="ECO:0000256" key="3">
    <source>
        <dbReference type="ARBA" id="ARBA00023157"/>
    </source>
</evidence>
<sequence length="150" mass="15568">VPPGPPTIEGLESPHIRAGDTLRLVCLVRGGNPPPSLHWDKDGVPLVGPWVTEGHPGVSRSRVTVTVTPEDDGATLRCQAHTPLPSGGGSTSVTLSVTYPPAEVTITGTPTVAENGTAALSCTSAPSNPPVQLRWWLGGRELTPTESTRT</sequence>
<dbReference type="SMART" id="SM00409">
    <property type="entry name" value="IG"/>
    <property type="match status" value="1"/>
</dbReference>
<feature type="non-terminal residue" evidence="7">
    <location>
        <position position="150"/>
    </location>
</feature>
<evidence type="ECO:0000256" key="2">
    <source>
        <dbReference type="ARBA" id="ARBA00023136"/>
    </source>
</evidence>
<evidence type="ECO:0000256" key="1">
    <source>
        <dbReference type="ARBA" id="ARBA00004479"/>
    </source>
</evidence>
<comment type="subcellular location">
    <subcellularLocation>
        <location evidence="1">Membrane</location>
        <topology evidence="1">Single-pass type I membrane protein</topology>
    </subcellularLocation>
</comment>
<dbReference type="InterPro" id="IPR013783">
    <property type="entry name" value="Ig-like_fold"/>
</dbReference>
<feature type="non-terminal residue" evidence="7">
    <location>
        <position position="1"/>
    </location>
</feature>
<evidence type="ECO:0000313" key="7">
    <source>
        <dbReference type="EMBL" id="NWX44166.1"/>
    </source>
</evidence>
<dbReference type="EMBL" id="VZSC01007573">
    <property type="protein sequence ID" value="NWX44166.1"/>
    <property type="molecule type" value="Genomic_DNA"/>
</dbReference>
<comment type="caution">
    <text evidence="7">The sequence shown here is derived from an EMBL/GenBank/DDBJ whole genome shotgun (WGS) entry which is preliminary data.</text>
</comment>